<protein>
    <submittedName>
        <fullName evidence="2">Uncharacterized protein</fullName>
    </submittedName>
</protein>
<evidence type="ECO:0000313" key="2">
    <source>
        <dbReference type="EMBL" id="TWT67785.1"/>
    </source>
</evidence>
<dbReference type="EMBL" id="SJPL01000001">
    <property type="protein sequence ID" value="TWT67785.1"/>
    <property type="molecule type" value="Genomic_DNA"/>
</dbReference>
<reference evidence="2 3" key="1">
    <citation type="submission" date="2019-02" db="EMBL/GenBank/DDBJ databases">
        <title>Deep-cultivation of Planctomycetes and their phenomic and genomic characterization uncovers novel biology.</title>
        <authorList>
            <person name="Wiegand S."/>
            <person name="Jogler M."/>
            <person name="Boedeker C."/>
            <person name="Pinto D."/>
            <person name="Vollmers J."/>
            <person name="Rivas-Marin E."/>
            <person name="Kohn T."/>
            <person name="Peeters S.H."/>
            <person name="Heuer A."/>
            <person name="Rast P."/>
            <person name="Oberbeckmann S."/>
            <person name="Bunk B."/>
            <person name="Jeske O."/>
            <person name="Meyerdierks A."/>
            <person name="Storesund J.E."/>
            <person name="Kallscheuer N."/>
            <person name="Luecker S."/>
            <person name="Lage O.M."/>
            <person name="Pohl T."/>
            <person name="Merkel B.J."/>
            <person name="Hornburger P."/>
            <person name="Mueller R.-W."/>
            <person name="Bruemmer F."/>
            <person name="Labrenz M."/>
            <person name="Spormann A.M."/>
            <person name="Op Den Camp H."/>
            <person name="Overmann J."/>
            <person name="Amann R."/>
            <person name="Jetten M.S.M."/>
            <person name="Mascher T."/>
            <person name="Medema M.H."/>
            <person name="Devos D.P."/>
            <person name="Kaster A.-K."/>
            <person name="Ovreas L."/>
            <person name="Rohde M."/>
            <person name="Galperin M.Y."/>
            <person name="Jogler C."/>
        </authorList>
    </citation>
    <scope>NUCLEOTIDE SEQUENCE [LARGE SCALE GENOMIC DNA]</scope>
    <source>
        <strain evidence="2 3">Pan14r</strain>
    </source>
</reference>
<feature type="chain" id="PRO_5023015143" evidence="1">
    <location>
        <begin position="31"/>
        <end position="89"/>
    </location>
</feature>
<feature type="signal peptide" evidence="1">
    <location>
        <begin position="1"/>
        <end position="30"/>
    </location>
</feature>
<dbReference type="AlphaFoldDB" id="A0A5C5Y0K9"/>
<keyword evidence="1" id="KW-0732">Signal</keyword>
<dbReference type="Proteomes" id="UP000317238">
    <property type="component" value="Unassembled WGS sequence"/>
</dbReference>
<sequence precursor="true">MVQNQRVYRYRTICFAIAAIVAGLSSSVNAYKDHDEYCLLYCNEADLEACFQDMMMCNEPCHPLGYGCRNCRCERYQNINCYCTTESWP</sequence>
<accession>A0A5C5Y0K9</accession>
<comment type="caution">
    <text evidence="2">The sequence shown here is derived from an EMBL/GenBank/DDBJ whole genome shotgun (WGS) entry which is preliminary data.</text>
</comment>
<evidence type="ECO:0000256" key="1">
    <source>
        <dbReference type="SAM" id="SignalP"/>
    </source>
</evidence>
<gene>
    <name evidence="2" type="ORF">Pan14r_00220</name>
</gene>
<keyword evidence="3" id="KW-1185">Reference proteome</keyword>
<evidence type="ECO:0000313" key="3">
    <source>
        <dbReference type="Proteomes" id="UP000317238"/>
    </source>
</evidence>
<organism evidence="2 3">
    <name type="scientific">Crateriforma conspicua</name>
    <dbReference type="NCBI Taxonomy" id="2527996"/>
    <lineage>
        <taxon>Bacteria</taxon>
        <taxon>Pseudomonadati</taxon>
        <taxon>Planctomycetota</taxon>
        <taxon>Planctomycetia</taxon>
        <taxon>Planctomycetales</taxon>
        <taxon>Planctomycetaceae</taxon>
        <taxon>Crateriforma</taxon>
    </lineage>
</organism>
<proteinExistence type="predicted"/>
<name>A0A5C5Y0K9_9PLAN</name>